<dbReference type="RefSeq" id="WP_017619809.1">
    <property type="nucleotide sequence ID" value="NZ_ANBG01000267.1"/>
</dbReference>
<dbReference type="Proteomes" id="UP000215005">
    <property type="component" value="Chromosome"/>
</dbReference>
<evidence type="ECO:0000313" key="1">
    <source>
        <dbReference type="EMBL" id="ASU85037.1"/>
    </source>
</evidence>
<organism evidence="1 2">
    <name type="scientific">Nocardiopsis gilva YIM 90087</name>
    <dbReference type="NCBI Taxonomy" id="1235441"/>
    <lineage>
        <taxon>Bacteria</taxon>
        <taxon>Bacillati</taxon>
        <taxon>Actinomycetota</taxon>
        <taxon>Actinomycetes</taxon>
        <taxon>Streptosporangiales</taxon>
        <taxon>Nocardiopsidaceae</taxon>
        <taxon>Nocardiopsis</taxon>
    </lineage>
</organism>
<proteinExistence type="predicted"/>
<dbReference type="OrthoDB" id="9843664at2"/>
<gene>
    <name evidence="1" type="ORF">CDO52_21565</name>
</gene>
<dbReference type="AlphaFoldDB" id="A0A223SA84"/>
<protein>
    <submittedName>
        <fullName evidence="1">Uncharacterized protein</fullName>
    </submittedName>
</protein>
<accession>A0A223SA84</accession>
<sequence>MYNLPADWVRDEDAGEGWVRYLGFHPSHPNVAAAEFLTYEHIPHDSALEDAADILSIGYPTDTDFKIDDSGATVVPGAEEALRTDLRQDFDRPEFETLHISDYAIRTSQGSVTAFRISAVEELVENGVRDDVVEDLL</sequence>
<dbReference type="EMBL" id="CP022753">
    <property type="protein sequence ID" value="ASU85037.1"/>
    <property type="molecule type" value="Genomic_DNA"/>
</dbReference>
<dbReference type="KEGG" id="ngv:CDO52_21565"/>
<name>A0A223SA84_9ACTN</name>
<evidence type="ECO:0000313" key="2">
    <source>
        <dbReference type="Proteomes" id="UP000215005"/>
    </source>
</evidence>
<keyword evidence="2" id="KW-1185">Reference proteome</keyword>
<reference evidence="1 2" key="1">
    <citation type="submission" date="2017-08" db="EMBL/GenBank/DDBJ databases">
        <title>The complete genome sequence of Nocardiopsis gilva YIM 90087.</title>
        <authorList>
            <person name="Yin M."/>
            <person name="Tang S."/>
        </authorList>
    </citation>
    <scope>NUCLEOTIDE SEQUENCE [LARGE SCALE GENOMIC DNA]</scope>
    <source>
        <strain evidence="1 2">YIM 90087</strain>
    </source>
</reference>